<name>A0A3S0H5A2_9BACT</name>
<comment type="catalytic activity">
    <reaction evidence="2">
        <text>2,5-diamino-6-hydroxy-4-(5-phosphoribosylamino)-pyrimidine + H2O = 2,5,6-triamino-4-hydroxypyrimidine + D-ribose 5-phosphate</text>
        <dbReference type="Rhea" id="RHEA:23436"/>
        <dbReference type="ChEBI" id="CHEBI:15377"/>
        <dbReference type="ChEBI" id="CHEBI:58614"/>
        <dbReference type="ChEBI" id="CHEBI:78346"/>
        <dbReference type="ChEBI" id="CHEBI:137796"/>
    </reaction>
</comment>
<dbReference type="CDD" id="cd15457">
    <property type="entry name" value="NADAR"/>
    <property type="match status" value="1"/>
</dbReference>
<proteinExistence type="predicted"/>
<reference evidence="4 5" key="1">
    <citation type="submission" date="2018-12" db="EMBL/GenBank/DDBJ databases">
        <title>Hymenobacter gummosus sp. nov., isolated from a spring.</title>
        <authorList>
            <person name="Nie L."/>
        </authorList>
    </citation>
    <scope>NUCLEOTIDE SEQUENCE [LARGE SCALE GENOMIC DNA]</scope>
    <source>
        <strain evidence="4 5">KCTC 52166</strain>
    </source>
</reference>
<dbReference type="SUPFAM" id="SSF143990">
    <property type="entry name" value="YbiA-like"/>
    <property type="match status" value="1"/>
</dbReference>
<dbReference type="OrthoDB" id="67297at2"/>
<dbReference type="EMBL" id="RXOF01000009">
    <property type="protein sequence ID" value="RTQ48445.1"/>
    <property type="molecule type" value="Genomic_DNA"/>
</dbReference>
<comment type="catalytic activity">
    <reaction evidence="1">
        <text>5-amino-6-(5-phospho-D-ribosylamino)uracil + H2O = 5,6-diaminouracil + D-ribose 5-phosphate</text>
        <dbReference type="Rhea" id="RHEA:55020"/>
        <dbReference type="ChEBI" id="CHEBI:15377"/>
        <dbReference type="ChEBI" id="CHEBI:46252"/>
        <dbReference type="ChEBI" id="CHEBI:58453"/>
        <dbReference type="ChEBI" id="CHEBI:78346"/>
    </reaction>
</comment>
<dbReference type="Gene3D" id="1.10.357.40">
    <property type="entry name" value="YbiA-like"/>
    <property type="match status" value="1"/>
</dbReference>
<evidence type="ECO:0000256" key="1">
    <source>
        <dbReference type="ARBA" id="ARBA00000022"/>
    </source>
</evidence>
<gene>
    <name evidence="4" type="ORF">EJV47_15850</name>
</gene>
<dbReference type="InterPro" id="IPR037238">
    <property type="entry name" value="YbiA-like_sf"/>
</dbReference>
<dbReference type="AlphaFoldDB" id="A0A3S0H5A2"/>
<comment type="caution">
    <text evidence="4">The sequence shown here is derived from an EMBL/GenBank/DDBJ whole genome shotgun (WGS) entry which is preliminary data.</text>
</comment>
<organism evidence="4 5">
    <name type="scientific">Hymenobacter gummosus</name>
    <dbReference type="NCBI Taxonomy" id="1776032"/>
    <lineage>
        <taxon>Bacteria</taxon>
        <taxon>Pseudomonadati</taxon>
        <taxon>Bacteroidota</taxon>
        <taxon>Cytophagia</taxon>
        <taxon>Cytophagales</taxon>
        <taxon>Hymenobacteraceae</taxon>
        <taxon>Hymenobacter</taxon>
    </lineage>
</organism>
<accession>A0A3S0H5A2</accession>
<protein>
    <submittedName>
        <fullName evidence="4">NADAR family protein</fullName>
    </submittedName>
</protein>
<keyword evidence="5" id="KW-1185">Reference proteome</keyword>
<dbReference type="RefSeq" id="WP_126694151.1">
    <property type="nucleotide sequence ID" value="NZ_RXOF01000009.1"/>
</dbReference>
<feature type="domain" description="NADAR" evidence="3">
    <location>
        <begin position="31"/>
        <end position="190"/>
    </location>
</feature>
<evidence type="ECO:0000259" key="3">
    <source>
        <dbReference type="Pfam" id="PF08719"/>
    </source>
</evidence>
<sequence>MDHEYLAADIYDLDTLQRHLAAGHQAKYLFFWGHTPAPKATEVGKECLSQWYPAPFEVEGLRYPTAEHYMMAEKARLFGDEQNRQAIIQATHPDQAKKYGRQVRGFDAERWEAARFGIVVRGNEAKFGQHPALREFLLGTDVRVLVEASPVDAIWGIGLAQNDARALNPAAWRGLNLLGFALMEVRARLQAAHPGPR</sequence>
<evidence type="ECO:0000313" key="4">
    <source>
        <dbReference type="EMBL" id="RTQ48445.1"/>
    </source>
</evidence>
<evidence type="ECO:0000313" key="5">
    <source>
        <dbReference type="Proteomes" id="UP000282184"/>
    </source>
</evidence>
<dbReference type="InterPro" id="IPR012816">
    <property type="entry name" value="NADAR"/>
</dbReference>
<dbReference type="Proteomes" id="UP000282184">
    <property type="component" value="Unassembled WGS sequence"/>
</dbReference>
<evidence type="ECO:0000256" key="2">
    <source>
        <dbReference type="ARBA" id="ARBA00000751"/>
    </source>
</evidence>
<dbReference type="Pfam" id="PF08719">
    <property type="entry name" value="NADAR"/>
    <property type="match status" value="1"/>
</dbReference>
<dbReference type="NCBIfam" id="TIGR02464">
    <property type="entry name" value="ribofla_fusion"/>
    <property type="match status" value="1"/>
</dbReference>